<dbReference type="InterPro" id="IPR043502">
    <property type="entry name" value="DNA/RNA_pol_sf"/>
</dbReference>
<proteinExistence type="predicted"/>
<dbReference type="Proteomes" id="UP000179920">
    <property type="component" value="Chromosome XVIII"/>
</dbReference>
<evidence type="ECO:0000313" key="3">
    <source>
        <dbReference type="Proteomes" id="UP000179920"/>
    </source>
</evidence>
<dbReference type="SUPFAM" id="SSF56672">
    <property type="entry name" value="DNA/RNA polymerases"/>
    <property type="match status" value="1"/>
</dbReference>
<dbReference type="InterPro" id="IPR043128">
    <property type="entry name" value="Rev_trsase/Diguanyl_cyclase"/>
</dbReference>
<sequence length="487" mass="53891">MLLTHRSEQQQVAASAFRQPVQPPRPHQQVSTCPPFQQHALAGRLVQHPPPCPCRHCGGSHWDADCSKTAKFLACLNSTVAAHHVDAIEYSEADYAKLEYRYLKASQASHSAELSDIDDVPGMMHFPDALDTSSSVLLIDDAALKLFWHKLTPSDLVIWTASTPTCATFVLHVPCQEQAVAHMNVQCYIIDNLPSHIILGMDFVLRHGILYNAVKGFITLQSCSLCTKVLSWVAKIDPEPDPIVAHMSALPLLNIIAPDMRALPDYITTFDLHKALYQMPLHPDGHWKATVLTHHGQETLSCTIMGQSHSVAFLQRVLTDASKVAGLSNGAFVYVNEFGVCLDMLDEHAKHICAILNIIQGLSLTLAQDKTHVARKEVPLLWHLVSGQGTCTMPSKCEAIQLIPYPSMLNQLKHVIGFFSYYKNYVLQFSVLIAPLQCLETTLLRPLLKTGHACKSYRTGTLAPDDSSARQSLTELYSSQATLSRFC</sequence>
<dbReference type="EMBL" id="LT558134">
    <property type="protein sequence ID" value="SAM85687.1"/>
    <property type="molecule type" value="Genomic_DNA"/>
</dbReference>
<dbReference type="AlphaFoldDB" id="A0A1K0GXF7"/>
<dbReference type="Gene3D" id="3.10.10.10">
    <property type="entry name" value="HIV Type 1 Reverse Transcriptase, subunit A, domain 1"/>
    <property type="match status" value="1"/>
</dbReference>
<dbReference type="PANTHER" id="PTHR33064">
    <property type="entry name" value="POL PROTEIN"/>
    <property type="match status" value="1"/>
</dbReference>
<feature type="region of interest" description="Disordered" evidence="1">
    <location>
        <begin position="1"/>
        <end position="31"/>
    </location>
</feature>
<gene>
    <name evidence="2" type="ORF">UBRO_20925</name>
</gene>
<dbReference type="Gene3D" id="3.30.70.270">
    <property type="match status" value="2"/>
</dbReference>
<dbReference type="InterPro" id="IPR051320">
    <property type="entry name" value="Viral_Replic_Matur_Polypro"/>
</dbReference>
<name>A0A1K0GXF7_9BASI</name>
<evidence type="ECO:0000313" key="2">
    <source>
        <dbReference type="EMBL" id="SAM85687.1"/>
    </source>
</evidence>
<evidence type="ECO:0000256" key="1">
    <source>
        <dbReference type="SAM" id="MobiDB-lite"/>
    </source>
</evidence>
<protein>
    <recommendedName>
        <fullName evidence="4">Reverse transcriptase domain-containing protein</fullName>
    </recommendedName>
</protein>
<organism evidence="2 3">
    <name type="scientific">Ustilago bromivora</name>
    <dbReference type="NCBI Taxonomy" id="307758"/>
    <lineage>
        <taxon>Eukaryota</taxon>
        <taxon>Fungi</taxon>
        <taxon>Dikarya</taxon>
        <taxon>Basidiomycota</taxon>
        <taxon>Ustilaginomycotina</taxon>
        <taxon>Ustilaginomycetes</taxon>
        <taxon>Ustilaginales</taxon>
        <taxon>Ustilaginaceae</taxon>
        <taxon>Ustilago</taxon>
    </lineage>
</organism>
<reference evidence="3" key="1">
    <citation type="submission" date="2016-04" db="EMBL/GenBank/DDBJ databases">
        <authorList>
            <person name="Guldener U."/>
            <person name="Guldener U."/>
        </authorList>
    </citation>
    <scope>NUCLEOTIDE SEQUENCE [LARGE SCALE GENOMIC DNA]</scope>
    <source>
        <strain evidence="3">UB2112</strain>
    </source>
</reference>
<evidence type="ECO:0008006" key="4">
    <source>
        <dbReference type="Google" id="ProtNLM"/>
    </source>
</evidence>
<accession>A0A1K0GXF7</accession>
<dbReference type="PANTHER" id="PTHR33064:SF37">
    <property type="entry name" value="RIBONUCLEASE H"/>
    <property type="match status" value="1"/>
</dbReference>